<reference evidence="2" key="1">
    <citation type="journal article" date="2021" name="Open Biol.">
        <title>Shared evolutionary footprints suggest mitochondrial oxidative damage underlies multiple complex I losses in fungi.</title>
        <authorList>
            <person name="Schikora-Tamarit M.A."/>
            <person name="Marcet-Houben M."/>
            <person name="Nosek J."/>
            <person name="Gabaldon T."/>
        </authorList>
    </citation>
    <scope>NUCLEOTIDE SEQUENCE</scope>
    <source>
        <strain evidence="2">CBS2887</strain>
    </source>
</reference>
<accession>A0A9P8TQ27</accession>
<proteinExistence type="predicted"/>
<organism evidence="2 3">
    <name type="scientific">Wickerhamomyces pijperi</name>
    <name type="common">Yeast</name>
    <name type="synonym">Pichia pijperi</name>
    <dbReference type="NCBI Taxonomy" id="599730"/>
    <lineage>
        <taxon>Eukaryota</taxon>
        <taxon>Fungi</taxon>
        <taxon>Dikarya</taxon>
        <taxon>Ascomycota</taxon>
        <taxon>Saccharomycotina</taxon>
        <taxon>Saccharomycetes</taxon>
        <taxon>Phaffomycetales</taxon>
        <taxon>Wickerhamomycetaceae</taxon>
        <taxon>Wickerhamomyces</taxon>
    </lineage>
</organism>
<feature type="compositionally biased region" description="Basic and acidic residues" evidence="1">
    <location>
        <begin position="82"/>
        <end position="95"/>
    </location>
</feature>
<dbReference type="Proteomes" id="UP000774326">
    <property type="component" value="Unassembled WGS sequence"/>
</dbReference>
<sequence length="297" mass="31593">NTDKPLGVQLKESAPPLASHGSQFFNQQPPPGLHQQDAPPPGLAPAQAKDNKEAKQPEQQFPPGLSGAVNGKGVSFFNSLLNKHDSSYQGDKDTGKPLQQTLAQQQPPSRSATQTPKTTNQAPIQQQNQQQAQASPRNQPKQFQQGPPPGFQQGPPPGFTPVQQRAPGQLPPIPSPGFNGMQIPNGQRFMPPNPQMLNPQMGQIPPPQQAGQPQQQGRQMSGPPPPGFFNGPPMGMNGLPQGYFNGPPMGMNGFPLHPIQQQQGGNMMPPQMMGQGPNQGPNQGQGQGQGQPQPKGV</sequence>
<name>A0A9P8TQ27_WICPI</name>
<dbReference type="EMBL" id="JAEUBG010000633">
    <property type="protein sequence ID" value="KAH3687753.1"/>
    <property type="molecule type" value="Genomic_DNA"/>
</dbReference>
<feature type="compositionally biased region" description="Pro residues" evidence="1">
    <location>
        <begin position="28"/>
        <end position="43"/>
    </location>
</feature>
<feature type="non-terminal residue" evidence="2">
    <location>
        <position position="297"/>
    </location>
</feature>
<reference evidence="2" key="2">
    <citation type="submission" date="2021-01" db="EMBL/GenBank/DDBJ databases">
        <authorList>
            <person name="Schikora-Tamarit M.A."/>
        </authorList>
    </citation>
    <scope>NUCLEOTIDE SEQUENCE</scope>
    <source>
        <strain evidence="2">CBS2887</strain>
    </source>
</reference>
<evidence type="ECO:0000256" key="1">
    <source>
        <dbReference type="SAM" id="MobiDB-lite"/>
    </source>
</evidence>
<keyword evidence="3" id="KW-1185">Reference proteome</keyword>
<dbReference type="AlphaFoldDB" id="A0A9P8TQ27"/>
<feature type="compositionally biased region" description="Low complexity" evidence="1">
    <location>
        <begin position="195"/>
        <end position="221"/>
    </location>
</feature>
<feature type="compositionally biased region" description="Low complexity" evidence="1">
    <location>
        <begin position="97"/>
        <end position="108"/>
    </location>
</feature>
<feature type="compositionally biased region" description="Pro residues" evidence="1">
    <location>
        <begin position="146"/>
        <end position="159"/>
    </location>
</feature>
<evidence type="ECO:0000313" key="2">
    <source>
        <dbReference type="EMBL" id="KAH3687753.1"/>
    </source>
</evidence>
<feature type="compositionally biased region" description="Polar residues" evidence="1">
    <location>
        <begin position="109"/>
        <end position="119"/>
    </location>
</feature>
<feature type="compositionally biased region" description="Low complexity" evidence="1">
    <location>
        <begin position="120"/>
        <end position="145"/>
    </location>
</feature>
<feature type="compositionally biased region" description="Low complexity" evidence="1">
    <location>
        <begin position="260"/>
        <end position="282"/>
    </location>
</feature>
<gene>
    <name evidence="2" type="ORF">WICPIJ_001268</name>
</gene>
<comment type="caution">
    <text evidence="2">The sequence shown here is derived from an EMBL/GenBank/DDBJ whole genome shotgun (WGS) entry which is preliminary data.</text>
</comment>
<protein>
    <submittedName>
        <fullName evidence="2">Uncharacterized protein</fullName>
    </submittedName>
</protein>
<feature type="compositionally biased region" description="Low complexity" evidence="1">
    <location>
        <begin position="228"/>
        <end position="238"/>
    </location>
</feature>
<evidence type="ECO:0000313" key="3">
    <source>
        <dbReference type="Proteomes" id="UP000774326"/>
    </source>
</evidence>
<feature type="region of interest" description="Disordered" evidence="1">
    <location>
        <begin position="1"/>
        <end position="297"/>
    </location>
</feature>